<dbReference type="InterPro" id="IPR051531">
    <property type="entry name" value="N-acetyltransferase"/>
</dbReference>
<dbReference type="PROSITE" id="PS51186">
    <property type="entry name" value="GNAT"/>
    <property type="match status" value="1"/>
</dbReference>
<dbReference type="PANTHER" id="PTHR43792">
    <property type="entry name" value="GNAT FAMILY, PUTATIVE (AFU_ORTHOLOGUE AFUA_3G00765)-RELATED-RELATED"/>
    <property type="match status" value="1"/>
</dbReference>
<dbReference type="InterPro" id="IPR000182">
    <property type="entry name" value="GNAT_dom"/>
</dbReference>
<evidence type="ECO:0000313" key="3">
    <source>
        <dbReference type="Proteomes" id="UP000054874"/>
    </source>
</evidence>
<organism evidence="2 3">
    <name type="scientific">Acetivibrio ethanolgignens</name>
    <dbReference type="NCBI Taxonomy" id="290052"/>
    <lineage>
        <taxon>Bacteria</taxon>
        <taxon>Bacillati</taxon>
        <taxon>Bacillota</taxon>
        <taxon>Clostridia</taxon>
        <taxon>Eubacteriales</taxon>
        <taxon>Oscillospiraceae</taxon>
        <taxon>Acetivibrio</taxon>
    </lineage>
</organism>
<feature type="domain" description="N-acetyltransferase" evidence="1">
    <location>
        <begin position="19"/>
        <end position="173"/>
    </location>
</feature>
<dbReference type="GO" id="GO:0016747">
    <property type="term" value="F:acyltransferase activity, transferring groups other than amino-acyl groups"/>
    <property type="evidence" value="ECO:0007669"/>
    <property type="project" value="InterPro"/>
</dbReference>
<keyword evidence="3" id="KW-1185">Reference proteome</keyword>
<dbReference type="OrthoDB" id="9785602at2"/>
<reference evidence="2 3" key="1">
    <citation type="submission" date="2015-11" db="EMBL/GenBank/DDBJ databases">
        <title>Butyribacter intestini gen. nov., sp. nov., a butyric acid-producing bacterium of the family Lachnospiraceae isolated from the human faeces.</title>
        <authorList>
            <person name="Zou Y."/>
            <person name="Xue W."/>
            <person name="Luo G."/>
            <person name="Lv M."/>
        </authorList>
    </citation>
    <scope>NUCLEOTIDE SEQUENCE [LARGE SCALE GENOMIC DNA]</scope>
    <source>
        <strain evidence="2 3">ACET-33324</strain>
    </source>
</reference>
<proteinExistence type="predicted"/>
<dbReference type="Gene3D" id="3.40.630.30">
    <property type="match status" value="1"/>
</dbReference>
<evidence type="ECO:0000313" key="2">
    <source>
        <dbReference type="EMBL" id="KSV57493.1"/>
    </source>
</evidence>
<dbReference type="EMBL" id="LNAM01000219">
    <property type="protein sequence ID" value="KSV57493.1"/>
    <property type="molecule type" value="Genomic_DNA"/>
</dbReference>
<evidence type="ECO:0000259" key="1">
    <source>
        <dbReference type="PROSITE" id="PS51186"/>
    </source>
</evidence>
<dbReference type="RefSeq" id="WP_058354304.1">
    <property type="nucleotide sequence ID" value="NZ_CABMMD010000219.1"/>
</dbReference>
<accession>A0A0V8QA96</accession>
<comment type="caution">
    <text evidence="2">The sequence shown here is derived from an EMBL/GenBank/DDBJ whole genome shotgun (WGS) entry which is preliminary data.</text>
</comment>
<dbReference type="STRING" id="290052.ASU35_04770"/>
<dbReference type="AlphaFoldDB" id="A0A0V8QA96"/>
<name>A0A0V8QA96_9FIRM</name>
<dbReference type="SUPFAM" id="SSF55729">
    <property type="entry name" value="Acyl-CoA N-acyltransferases (Nat)"/>
    <property type="match status" value="1"/>
</dbReference>
<protein>
    <recommendedName>
        <fullName evidence="1">N-acetyltransferase domain-containing protein</fullName>
    </recommendedName>
</protein>
<dbReference type="Proteomes" id="UP000054874">
    <property type="component" value="Unassembled WGS sequence"/>
</dbReference>
<gene>
    <name evidence="2" type="ORF">ASU35_04770</name>
</gene>
<dbReference type="Pfam" id="PF13302">
    <property type="entry name" value="Acetyltransf_3"/>
    <property type="match status" value="1"/>
</dbReference>
<dbReference type="InterPro" id="IPR016181">
    <property type="entry name" value="Acyl_CoA_acyltransferase"/>
</dbReference>
<sequence>MNRNINRKICEEGLESERLYYRKLRLDDVQDMFEYASKGETCRFLKWGPYIGISQVEKFIGEKIYNYQAPEDILFGIELKEVKKLIGVIRIYNITEKNADVSYVLNPLFTGKGYMTETVKNMIELCFQKLQLTVVQAYFVEDNIRSEKVMINSGMQKDESYEAYEVIKGKTRRVLRYRTERGN</sequence>